<keyword evidence="6" id="KW-0560">Oxidoreductase</keyword>
<dbReference type="GO" id="GO:0046872">
    <property type="term" value="F:metal ion binding"/>
    <property type="evidence" value="ECO:0007669"/>
    <property type="project" value="UniProtKB-KW"/>
</dbReference>
<gene>
    <name evidence="6" type="ORF">NSMM_310025</name>
</gene>
<accession>A0A1G5SCM9</accession>
<name>A0A1G5SCM9_9PROT</name>
<protein>
    <submittedName>
        <fullName evidence="6">Di-haem cytochrome c peroxidase</fullName>
    </submittedName>
</protein>
<keyword evidence="6" id="KW-0575">Peroxidase</keyword>
<sequence length="229" mass="25274">MTTFKLRKITHTLVSSGLLVTTLGISLIGCTSLCRPCVPRTQTNTGTVKNPTAKKNPCVPNPGSTNPCAGKKVNPTNITRPANYRPYQGNQADLRKYGKNFYNDTNLSTNGRSCQSCHQDGSLFRPTFMQPYPHFVAMARDLAGLSQIELDEMVQLCMIASMEAKPLMWNSRALAALTIYTTEIQQALPELHSNPGRSRNPCAIKDPRRINPDALKNPCALRQAPISER</sequence>
<proteinExistence type="predicted"/>
<dbReference type="Pfam" id="PF21342">
    <property type="entry name" value="SoxA-TsdA_cyt-c"/>
    <property type="match status" value="1"/>
</dbReference>
<dbReference type="Proteomes" id="UP000198729">
    <property type="component" value="Unassembled WGS sequence"/>
</dbReference>
<dbReference type="InterPro" id="IPR036909">
    <property type="entry name" value="Cyt_c-like_dom_sf"/>
</dbReference>
<dbReference type="RefSeq" id="WP_143001850.1">
    <property type="nucleotide sequence ID" value="NZ_FMWO01000038.1"/>
</dbReference>
<dbReference type="SUPFAM" id="SSF46626">
    <property type="entry name" value="Cytochrome c"/>
    <property type="match status" value="1"/>
</dbReference>
<dbReference type="GO" id="GO:0020037">
    <property type="term" value="F:heme binding"/>
    <property type="evidence" value="ECO:0007669"/>
    <property type="project" value="InterPro"/>
</dbReference>
<keyword evidence="1" id="KW-0349">Heme</keyword>
<evidence type="ECO:0000256" key="3">
    <source>
        <dbReference type="ARBA" id="ARBA00023004"/>
    </source>
</evidence>
<keyword evidence="7" id="KW-1185">Reference proteome</keyword>
<evidence type="ECO:0000256" key="4">
    <source>
        <dbReference type="SAM" id="MobiDB-lite"/>
    </source>
</evidence>
<feature type="region of interest" description="Disordered" evidence="4">
    <location>
        <begin position="191"/>
        <end position="215"/>
    </location>
</feature>
<dbReference type="OrthoDB" id="9808312at2"/>
<evidence type="ECO:0000256" key="2">
    <source>
        <dbReference type="ARBA" id="ARBA00022723"/>
    </source>
</evidence>
<evidence type="ECO:0000313" key="7">
    <source>
        <dbReference type="Proteomes" id="UP000198729"/>
    </source>
</evidence>
<keyword evidence="2" id="KW-0479">Metal-binding</keyword>
<dbReference type="InterPro" id="IPR009056">
    <property type="entry name" value="Cyt_c-like_dom"/>
</dbReference>
<organism evidence="6 7">
    <name type="scientific">Nitrosomonas mobilis</name>
    <dbReference type="NCBI Taxonomy" id="51642"/>
    <lineage>
        <taxon>Bacteria</taxon>
        <taxon>Pseudomonadati</taxon>
        <taxon>Pseudomonadota</taxon>
        <taxon>Betaproteobacteria</taxon>
        <taxon>Nitrosomonadales</taxon>
        <taxon>Nitrosomonadaceae</taxon>
        <taxon>Nitrosomonas</taxon>
    </lineage>
</organism>
<dbReference type="Gene3D" id="1.10.760.10">
    <property type="entry name" value="Cytochrome c-like domain"/>
    <property type="match status" value="1"/>
</dbReference>
<dbReference type="GO" id="GO:0004601">
    <property type="term" value="F:peroxidase activity"/>
    <property type="evidence" value="ECO:0007669"/>
    <property type="project" value="UniProtKB-KW"/>
</dbReference>
<dbReference type="STRING" id="51642.NSMM_310025"/>
<evidence type="ECO:0000256" key="1">
    <source>
        <dbReference type="ARBA" id="ARBA00022617"/>
    </source>
</evidence>
<dbReference type="PROSITE" id="PS51257">
    <property type="entry name" value="PROKAR_LIPOPROTEIN"/>
    <property type="match status" value="1"/>
</dbReference>
<keyword evidence="3" id="KW-0408">Iron</keyword>
<dbReference type="GO" id="GO:0009055">
    <property type="term" value="F:electron transfer activity"/>
    <property type="evidence" value="ECO:0007669"/>
    <property type="project" value="InterPro"/>
</dbReference>
<dbReference type="EMBL" id="FMWO01000038">
    <property type="protein sequence ID" value="SCZ84943.1"/>
    <property type="molecule type" value="Genomic_DNA"/>
</dbReference>
<evidence type="ECO:0000313" key="6">
    <source>
        <dbReference type="EMBL" id="SCZ84943.1"/>
    </source>
</evidence>
<dbReference type="AlphaFoldDB" id="A0A1G5SCM9"/>
<reference evidence="6 7" key="1">
    <citation type="submission" date="2016-10" db="EMBL/GenBank/DDBJ databases">
        <authorList>
            <person name="de Groot N.N."/>
        </authorList>
    </citation>
    <scope>NUCLEOTIDE SEQUENCE [LARGE SCALE GENOMIC DNA]</scope>
    <source>
        <strain evidence="6">1</strain>
    </source>
</reference>
<evidence type="ECO:0000259" key="5">
    <source>
        <dbReference type="Pfam" id="PF21342"/>
    </source>
</evidence>
<feature type="domain" description="Cytochrome c" evidence="5">
    <location>
        <begin position="105"/>
        <end position="182"/>
    </location>
</feature>